<dbReference type="PANTHER" id="PTHR40624:SF1">
    <property type="entry name" value="BIOSYNTHESIS MONOOXYGENASE, PUTATIVE (AFU_ORTHOLOGUE AFUA_1G12025)-RELATED"/>
    <property type="match status" value="1"/>
</dbReference>
<feature type="domain" description="ABM" evidence="1">
    <location>
        <begin position="5"/>
        <end position="82"/>
    </location>
</feature>
<dbReference type="SUPFAM" id="SSF54909">
    <property type="entry name" value="Dimeric alpha+beta barrel"/>
    <property type="match status" value="1"/>
</dbReference>
<evidence type="ECO:0000313" key="2">
    <source>
        <dbReference type="EMBL" id="RDW59845.1"/>
    </source>
</evidence>
<dbReference type="EMBL" id="PDLM01000016">
    <property type="protein sequence ID" value="RDW59845.1"/>
    <property type="molecule type" value="Genomic_DNA"/>
</dbReference>
<dbReference type="AlphaFoldDB" id="A0A3D8QDD7"/>
<accession>A0A3D8QDD7</accession>
<sequence length="225" mass="24190">MSSLYVIGHLKTNGGAARDKVVAALTTVAKYSQAHEPGVLKFCVALPRAEEGDETSVFAIEEYADQNALDTHMGSQPVKALVQTFEQDSTLFRAAPQIHGLASPLRPAASFTHAGITSHADPVVIFASVAYEAGGRARAMPQWEAQVGRARADEPGLLSYTVLKEAEGEWVRTVEAYAGSEGVDRGNVVGEADGRQSAEGRMGEWEVVRLRIVAGYLYKEEGQRS</sequence>
<evidence type="ECO:0000259" key="1">
    <source>
        <dbReference type="Pfam" id="PF03992"/>
    </source>
</evidence>
<proteinExistence type="predicted"/>
<dbReference type="Proteomes" id="UP000256645">
    <property type="component" value="Unassembled WGS sequence"/>
</dbReference>
<dbReference type="Pfam" id="PF03992">
    <property type="entry name" value="ABM"/>
    <property type="match status" value="1"/>
</dbReference>
<dbReference type="InterPro" id="IPR007138">
    <property type="entry name" value="ABM_dom"/>
</dbReference>
<dbReference type="OrthoDB" id="4520428at2759"/>
<name>A0A3D8QDD7_9HELO</name>
<dbReference type="PANTHER" id="PTHR40624">
    <property type="entry name" value="BIOSYNTHESIS MONOOXYGENASE, PUTATIVE (AFU_ORTHOLOGUE AFUA_1G12025)-RELATED"/>
    <property type="match status" value="1"/>
</dbReference>
<dbReference type="InterPro" id="IPR011008">
    <property type="entry name" value="Dimeric_a/b-barrel"/>
</dbReference>
<organism evidence="2 3">
    <name type="scientific">Coleophoma cylindrospora</name>
    <dbReference type="NCBI Taxonomy" id="1849047"/>
    <lineage>
        <taxon>Eukaryota</taxon>
        <taxon>Fungi</taxon>
        <taxon>Dikarya</taxon>
        <taxon>Ascomycota</taxon>
        <taxon>Pezizomycotina</taxon>
        <taxon>Leotiomycetes</taxon>
        <taxon>Helotiales</taxon>
        <taxon>Dermateaceae</taxon>
        <taxon>Coleophoma</taxon>
    </lineage>
</organism>
<gene>
    <name evidence="2" type="ORF">BP6252_12932</name>
</gene>
<evidence type="ECO:0000313" key="3">
    <source>
        <dbReference type="Proteomes" id="UP000256645"/>
    </source>
</evidence>
<comment type="caution">
    <text evidence="2">The sequence shown here is derived from an EMBL/GenBank/DDBJ whole genome shotgun (WGS) entry which is preliminary data.</text>
</comment>
<protein>
    <recommendedName>
        <fullName evidence="1">ABM domain-containing protein</fullName>
    </recommendedName>
</protein>
<keyword evidence="3" id="KW-1185">Reference proteome</keyword>
<dbReference type="Gene3D" id="3.30.70.100">
    <property type="match status" value="1"/>
</dbReference>
<reference evidence="2 3" key="1">
    <citation type="journal article" date="2018" name="IMA Fungus">
        <title>IMA Genome-F 9: Draft genome sequence of Annulohypoxylon stygium, Aspergillus mulundensis, Berkeleyomyces basicola (syn. Thielaviopsis basicola), Ceratocystis smalleyi, two Cercospora beticola strains, Coleophoma cylindrospora, Fusarium fracticaudum, Phialophora cf. hyalina, and Morchella septimelata.</title>
        <authorList>
            <person name="Wingfield B.D."/>
            <person name="Bills G.F."/>
            <person name="Dong Y."/>
            <person name="Huang W."/>
            <person name="Nel W.J."/>
            <person name="Swalarsk-Parry B.S."/>
            <person name="Vaghefi N."/>
            <person name="Wilken P.M."/>
            <person name="An Z."/>
            <person name="de Beer Z.W."/>
            <person name="De Vos L."/>
            <person name="Chen L."/>
            <person name="Duong T.A."/>
            <person name="Gao Y."/>
            <person name="Hammerbacher A."/>
            <person name="Kikkert J.R."/>
            <person name="Li Y."/>
            <person name="Li H."/>
            <person name="Li K."/>
            <person name="Li Q."/>
            <person name="Liu X."/>
            <person name="Ma X."/>
            <person name="Naidoo K."/>
            <person name="Pethybridge S.J."/>
            <person name="Sun J."/>
            <person name="Steenkamp E.T."/>
            <person name="van der Nest M.A."/>
            <person name="van Wyk S."/>
            <person name="Wingfield M.J."/>
            <person name="Xiong C."/>
            <person name="Yue Q."/>
            <person name="Zhang X."/>
        </authorList>
    </citation>
    <scope>NUCLEOTIDE SEQUENCE [LARGE SCALE GENOMIC DNA]</scope>
    <source>
        <strain evidence="2 3">BP6252</strain>
    </source>
</reference>